<evidence type="ECO:0000313" key="2">
    <source>
        <dbReference type="Proteomes" id="UP000838878"/>
    </source>
</evidence>
<accession>A0A8J9YE75</accession>
<reference evidence="1" key="1">
    <citation type="submission" date="2021-12" db="EMBL/GenBank/DDBJ databases">
        <authorList>
            <person name="Martin H S."/>
        </authorList>
    </citation>
    <scope>NUCLEOTIDE SEQUENCE</scope>
</reference>
<proteinExistence type="predicted"/>
<name>A0A8J9YE75_9NEOP</name>
<sequence>MSSNIELPPHILELQKQFSVIEDINDPTLIDTIITYLEQIQAEDENFFETLVEKRHEMIVTWEQPWYQQSNRISRPLKEPDNDDLEKFRTDTICLEESNKIHKNWKKFRKIFGIPNKPECLARWRNKDKSKNPNAPEEFVRRFVIAFLARGLERTLHQVYKHVIVRYGSPVKGAYLEYEDNIMNICLRYYRKNTVPDLSAILGREPRGLYKKFLQKMNGTRERKKLRWTLPLATKFLNLLMKYSNETLDNLINKRFEKSIWLKLEEDFDQNYICLQLFWYRYLHVQLFVKYDVTIRKLRKITLKKLRHRPYKVWGDIRWKEILKEFPEGFTHLFLYRICGKVFNKYPGYRKDPIQDVIEYGLRKTKSIRNKRLKTLVLNKDKELEVIKYEDKLCI</sequence>
<organism evidence="1 2">
    <name type="scientific">Brenthis ino</name>
    <name type="common">lesser marbled fritillary</name>
    <dbReference type="NCBI Taxonomy" id="405034"/>
    <lineage>
        <taxon>Eukaryota</taxon>
        <taxon>Metazoa</taxon>
        <taxon>Ecdysozoa</taxon>
        <taxon>Arthropoda</taxon>
        <taxon>Hexapoda</taxon>
        <taxon>Insecta</taxon>
        <taxon>Pterygota</taxon>
        <taxon>Neoptera</taxon>
        <taxon>Endopterygota</taxon>
        <taxon>Lepidoptera</taxon>
        <taxon>Glossata</taxon>
        <taxon>Ditrysia</taxon>
        <taxon>Papilionoidea</taxon>
        <taxon>Nymphalidae</taxon>
        <taxon>Heliconiinae</taxon>
        <taxon>Argynnini</taxon>
        <taxon>Brenthis</taxon>
    </lineage>
</organism>
<protein>
    <submittedName>
        <fullName evidence="1">Uncharacterized protein</fullName>
    </submittedName>
</protein>
<dbReference type="AlphaFoldDB" id="A0A8J9YE75"/>
<dbReference type="OrthoDB" id="5812619at2759"/>
<evidence type="ECO:0000313" key="1">
    <source>
        <dbReference type="EMBL" id="CAH0727514.1"/>
    </source>
</evidence>
<keyword evidence="2" id="KW-1185">Reference proteome</keyword>
<dbReference type="Proteomes" id="UP000838878">
    <property type="component" value="Chromosome 6"/>
</dbReference>
<gene>
    <name evidence="1" type="ORF">BINO364_LOCUS12846</name>
</gene>
<dbReference type="EMBL" id="OV170226">
    <property type="protein sequence ID" value="CAH0727514.1"/>
    <property type="molecule type" value="Genomic_DNA"/>
</dbReference>
<feature type="non-terminal residue" evidence="1">
    <location>
        <position position="395"/>
    </location>
</feature>